<organism evidence="2 3">
    <name type="scientific">Rhodofomes roseus</name>
    <dbReference type="NCBI Taxonomy" id="34475"/>
    <lineage>
        <taxon>Eukaryota</taxon>
        <taxon>Fungi</taxon>
        <taxon>Dikarya</taxon>
        <taxon>Basidiomycota</taxon>
        <taxon>Agaricomycotina</taxon>
        <taxon>Agaricomycetes</taxon>
        <taxon>Polyporales</taxon>
        <taxon>Rhodofomes</taxon>
    </lineage>
</organism>
<feature type="compositionally biased region" description="Acidic residues" evidence="1">
    <location>
        <begin position="187"/>
        <end position="201"/>
    </location>
</feature>
<proteinExistence type="predicted"/>
<protein>
    <submittedName>
        <fullName evidence="2">Uncharacterized protein</fullName>
    </submittedName>
</protein>
<feature type="compositionally biased region" description="Basic and acidic residues" evidence="1">
    <location>
        <begin position="209"/>
        <end position="235"/>
    </location>
</feature>
<evidence type="ECO:0000313" key="3">
    <source>
        <dbReference type="Proteomes" id="UP000298390"/>
    </source>
</evidence>
<gene>
    <name evidence="2" type="ORF">EVJ58_g8475</name>
</gene>
<dbReference type="EMBL" id="SEKV01000628">
    <property type="protein sequence ID" value="TFY55079.1"/>
    <property type="molecule type" value="Genomic_DNA"/>
</dbReference>
<feature type="compositionally biased region" description="Acidic residues" evidence="1">
    <location>
        <begin position="236"/>
        <end position="265"/>
    </location>
</feature>
<feature type="compositionally biased region" description="Low complexity" evidence="1">
    <location>
        <begin position="10"/>
        <end position="23"/>
    </location>
</feature>
<dbReference type="Proteomes" id="UP000298390">
    <property type="component" value="Unassembled WGS sequence"/>
</dbReference>
<dbReference type="Gene3D" id="3.40.50.1110">
    <property type="entry name" value="SGNH hydrolase"/>
    <property type="match status" value="1"/>
</dbReference>
<comment type="caution">
    <text evidence="2">The sequence shown here is derived from an EMBL/GenBank/DDBJ whole genome shotgun (WGS) entry which is preliminary data.</text>
</comment>
<feature type="region of interest" description="Disordered" evidence="1">
    <location>
        <begin position="173"/>
        <end position="292"/>
    </location>
</feature>
<dbReference type="AlphaFoldDB" id="A0A4Y9Y2G8"/>
<feature type="region of interest" description="Disordered" evidence="1">
    <location>
        <begin position="1"/>
        <end position="26"/>
    </location>
</feature>
<evidence type="ECO:0000256" key="1">
    <source>
        <dbReference type="SAM" id="MobiDB-lite"/>
    </source>
</evidence>
<sequence>MARAKRAYDSEGGSDTSTASGASPLKKKARTLMQFPVRPSVVPPDGVVEPALSTPRHDQTEHNLVLRLSVIRDGWPGLARFKTWVHIGDCFSCSKNPDVKPWHEHLRDRVLGGEPVKVINYAERIAFAKSDMPAQSEQFCLEQSTLKNPCDPATTLCVIWLGLYDCCYEEIQDDDESEDQSNKESGDQSEDEFEDQDEEGSGDQAAEASGDKTSTDSKNRTTEDRLEDGSDRDQADEGSEETDGNESEDHSDEESEETETIDDESVATPEVPSFTIQLRRPHENKAKTDRAEHPDVNTIAEELSPLFVYAHNMYAKANTRNFIFVDVPPGDRAPDIVEQGYSDFARQFIRCWNDRLLVAAREFTNGHSDASLFVLSSHEILSELLDNPNKFGFDKKDAAEANQRIWMSEADFSISDEVHRLLGEGMGHALSLVDE</sequence>
<feature type="compositionally biased region" description="Basic and acidic residues" evidence="1">
    <location>
        <begin position="280"/>
        <end position="292"/>
    </location>
</feature>
<dbReference type="InterPro" id="IPR036514">
    <property type="entry name" value="SGNH_hydro_sf"/>
</dbReference>
<name>A0A4Y9Y2G8_9APHY</name>
<reference evidence="2 3" key="1">
    <citation type="submission" date="2019-01" db="EMBL/GenBank/DDBJ databases">
        <title>Genome sequencing of the rare red list fungi Fomitopsis rosea.</title>
        <authorList>
            <person name="Buettner E."/>
            <person name="Kellner H."/>
        </authorList>
    </citation>
    <scope>NUCLEOTIDE SEQUENCE [LARGE SCALE GENOMIC DNA]</scope>
    <source>
        <strain evidence="2 3">DSM 105464</strain>
    </source>
</reference>
<evidence type="ECO:0000313" key="2">
    <source>
        <dbReference type="EMBL" id="TFY55079.1"/>
    </source>
</evidence>
<accession>A0A4Y9Y2G8</accession>